<dbReference type="EMBL" id="KZ302136">
    <property type="protein sequence ID" value="PFH47070.1"/>
    <property type="molecule type" value="Genomic_DNA"/>
</dbReference>
<evidence type="ECO:0000313" key="2">
    <source>
        <dbReference type="EMBL" id="PFH47070.1"/>
    </source>
</evidence>
<dbReference type="Proteomes" id="UP000242287">
    <property type="component" value="Unassembled WGS sequence"/>
</dbReference>
<accession>A0A2A9NH82</accession>
<keyword evidence="3" id="KW-1185">Reference proteome</keyword>
<name>A0A2A9NH82_9AGAR</name>
<reference evidence="2 3" key="1">
    <citation type="submission" date="2014-02" db="EMBL/GenBank/DDBJ databases">
        <title>Transposable element dynamics among asymbiotic and ectomycorrhizal Amanita fungi.</title>
        <authorList>
            <consortium name="DOE Joint Genome Institute"/>
            <person name="Hess J."/>
            <person name="Skrede I."/>
            <person name="Wolfe B."/>
            <person name="LaButti K."/>
            <person name="Ohm R.A."/>
            <person name="Grigoriev I.V."/>
            <person name="Pringle A."/>
        </authorList>
    </citation>
    <scope>NUCLEOTIDE SEQUENCE [LARGE SCALE GENOMIC DNA]</scope>
    <source>
        <strain evidence="2 3">SKay4041</strain>
    </source>
</reference>
<proteinExistence type="predicted"/>
<evidence type="ECO:0000256" key="1">
    <source>
        <dbReference type="SAM" id="SignalP"/>
    </source>
</evidence>
<dbReference type="AlphaFoldDB" id="A0A2A9NH82"/>
<gene>
    <name evidence="2" type="ORF">AMATHDRAFT_68465</name>
</gene>
<sequence length="145" mass="16577">MYLTRIWLVVGVCMLSYSVSGAPLDRTQTFGNLAPPALHRVQLRGRNVFKKDYTTTRQAHNLAARQARYTRSVPPLAPIPAPTRPICPSEIAKIELPFFTPSECQREPGCQRRIACIWMRNANECYYLDEAIRRFPAEIVSRMIP</sequence>
<feature type="signal peptide" evidence="1">
    <location>
        <begin position="1"/>
        <end position="21"/>
    </location>
</feature>
<feature type="chain" id="PRO_5013287258" evidence="1">
    <location>
        <begin position="22"/>
        <end position="145"/>
    </location>
</feature>
<organism evidence="2 3">
    <name type="scientific">Amanita thiersii Skay4041</name>
    <dbReference type="NCBI Taxonomy" id="703135"/>
    <lineage>
        <taxon>Eukaryota</taxon>
        <taxon>Fungi</taxon>
        <taxon>Dikarya</taxon>
        <taxon>Basidiomycota</taxon>
        <taxon>Agaricomycotina</taxon>
        <taxon>Agaricomycetes</taxon>
        <taxon>Agaricomycetidae</taxon>
        <taxon>Agaricales</taxon>
        <taxon>Pluteineae</taxon>
        <taxon>Amanitaceae</taxon>
        <taxon>Amanita</taxon>
    </lineage>
</organism>
<evidence type="ECO:0000313" key="3">
    <source>
        <dbReference type="Proteomes" id="UP000242287"/>
    </source>
</evidence>
<keyword evidence="1" id="KW-0732">Signal</keyword>
<protein>
    <submittedName>
        <fullName evidence="2">Uncharacterized protein</fullName>
    </submittedName>
</protein>